<dbReference type="Proteomes" id="UP001732700">
    <property type="component" value="Chromosome 1C"/>
</dbReference>
<evidence type="ECO:0000313" key="1">
    <source>
        <dbReference type="EnsemblPlants" id="AVESA.00010b.r2.1CG0105660.1.CDS"/>
    </source>
</evidence>
<reference evidence="1" key="1">
    <citation type="submission" date="2021-05" db="EMBL/GenBank/DDBJ databases">
        <authorList>
            <person name="Scholz U."/>
            <person name="Mascher M."/>
            <person name="Fiebig A."/>
        </authorList>
    </citation>
    <scope>NUCLEOTIDE SEQUENCE [LARGE SCALE GENOMIC DNA]</scope>
</reference>
<dbReference type="EnsemblPlants" id="AVESA.00010b.r2.1CG0105660.1">
    <property type="protein sequence ID" value="AVESA.00010b.r2.1CG0105660.1.CDS"/>
    <property type="gene ID" value="AVESA.00010b.r2.1CG0105660"/>
</dbReference>
<sequence length="450" mass="49177">MIKDSSSYNDKCRSKSEELLEELPEEHDYGIEETKMVKLGKRRRQCNEDDDVISGDDPNIVGVDVLTTQTTIVQQTILLPVLPEEYDNGTGETKTVKPMKRRRRYICNEDDTSGDDQNIVGVEGGANMLTTQTAIMEQYGSLPVDEPSWSGMLKIGSKGLVSLEAHLLAKSCEKVWECSRYLENVVQVTKLSRLEAEPKSFKVSKPTEDNIGLYFFPQGMRPNEEFDKLVQEVMVNDLILRAYVNEAEMLILPSILLPERHQTFQGKHYLWGLFKRREDQVNVEGGKQMHGTHLSGHEKENGKQLCSRPSVGKQDIDKEENAFARPAERAAAEAATPAPAAGAATSPALSLPAERAAAGVVTPAPAATSSNGTSSPHPAERAAAEATTPAPAATTATSHAPISAVSPGGMYGFIVRPNPRIQQLIQEMEREGAVVFTMRGEAIGYGRAGQ</sequence>
<proteinExistence type="predicted"/>
<accession>A0ACD5TPN8</accession>
<evidence type="ECO:0000313" key="2">
    <source>
        <dbReference type="Proteomes" id="UP001732700"/>
    </source>
</evidence>
<protein>
    <submittedName>
        <fullName evidence="1">Uncharacterized protein</fullName>
    </submittedName>
</protein>
<name>A0ACD5TPN8_AVESA</name>
<reference evidence="1" key="2">
    <citation type="submission" date="2025-09" db="UniProtKB">
        <authorList>
            <consortium name="EnsemblPlants"/>
        </authorList>
    </citation>
    <scope>IDENTIFICATION</scope>
</reference>
<keyword evidence="2" id="KW-1185">Reference proteome</keyword>
<organism evidence="1 2">
    <name type="scientific">Avena sativa</name>
    <name type="common">Oat</name>
    <dbReference type="NCBI Taxonomy" id="4498"/>
    <lineage>
        <taxon>Eukaryota</taxon>
        <taxon>Viridiplantae</taxon>
        <taxon>Streptophyta</taxon>
        <taxon>Embryophyta</taxon>
        <taxon>Tracheophyta</taxon>
        <taxon>Spermatophyta</taxon>
        <taxon>Magnoliopsida</taxon>
        <taxon>Liliopsida</taxon>
        <taxon>Poales</taxon>
        <taxon>Poaceae</taxon>
        <taxon>BOP clade</taxon>
        <taxon>Pooideae</taxon>
        <taxon>Poodae</taxon>
        <taxon>Poeae</taxon>
        <taxon>Poeae Chloroplast Group 1 (Aveneae type)</taxon>
        <taxon>Aveninae</taxon>
        <taxon>Avena</taxon>
    </lineage>
</organism>